<keyword evidence="3" id="KW-1185">Reference proteome</keyword>
<proteinExistence type="predicted"/>
<feature type="compositionally biased region" description="Basic and acidic residues" evidence="1">
    <location>
        <begin position="1"/>
        <end position="40"/>
    </location>
</feature>
<dbReference type="Proteomes" id="UP000593564">
    <property type="component" value="Unassembled WGS sequence"/>
</dbReference>
<name>A0A7J7I0T6_CAMSI</name>
<evidence type="ECO:0000313" key="3">
    <source>
        <dbReference type="Proteomes" id="UP000593564"/>
    </source>
</evidence>
<evidence type="ECO:0000256" key="1">
    <source>
        <dbReference type="SAM" id="MobiDB-lite"/>
    </source>
</evidence>
<reference evidence="2 3" key="2">
    <citation type="submission" date="2020-07" db="EMBL/GenBank/DDBJ databases">
        <title>Genome assembly of wild tea tree DASZ reveals pedigree and selection history of tea varieties.</title>
        <authorList>
            <person name="Zhang W."/>
        </authorList>
    </citation>
    <scope>NUCLEOTIDE SEQUENCE [LARGE SCALE GENOMIC DNA]</scope>
    <source>
        <strain evidence="3">cv. G240</strain>
        <tissue evidence="2">Leaf</tissue>
    </source>
</reference>
<dbReference type="AlphaFoldDB" id="A0A7J7I0T6"/>
<comment type="caution">
    <text evidence="2">The sequence shown here is derived from an EMBL/GenBank/DDBJ whole genome shotgun (WGS) entry which is preliminary data.</text>
</comment>
<accession>A0A7J7I0T6</accession>
<gene>
    <name evidence="2" type="ORF">HYC85_005472</name>
</gene>
<feature type="region of interest" description="Disordered" evidence="1">
    <location>
        <begin position="1"/>
        <end position="70"/>
    </location>
</feature>
<sequence>MERERERETTVGRKSRPPNEMERERKRDDSERERERDDSRVSGVGVKDVVGHRSQGRRSEREELRESSFE</sequence>
<protein>
    <submittedName>
        <fullName evidence="2">Uncharacterized protein</fullName>
    </submittedName>
</protein>
<organism evidence="2 3">
    <name type="scientific">Camellia sinensis</name>
    <name type="common">Tea plant</name>
    <name type="synonym">Thea sinensis</name>
    <dbReference type="NCBI Taxonomy" id="4442"/>
    <lineage>
        <taxon>Eukaryota</taxon>
        <taxon>Viridiplantae</taxon>
        <taxon>Streptophyta</taxon>
        <taxon>Embryophyta</taxon>
        <taxon>Tracheophyta</taxon>
        <taxon>Spermatophyta</taxon>
        <taxon>Magnoliopsida</taxon>
        <taxon>eudicotyledons</taxon>
        <taxon>Gunneridae</taxon>
        <taxon>Pentapetalae</taxon>
        <taxon>asterids</taxon>
        <taxon>Ericales</taxon>
        <taxon>Theaceae</taxon>
        <taxon>Camellia</taxon>
    </lineage>
</organism>
<feature type="compositionally biased region" description="Basic and acidic residues" evidence="1">
    <location>
        <begin position="57"/>
        <end position="70"/>
    </location>
</feature>
<reference evidence="3" key="1">
    <citation type="journal article" date="2020" name="Nat. Commun.">
        <title>Genome assembly of wild tea tree DASZ reveals pedigree and selection history of tea varieties.</title>
        <authorList>
            <person name="Zhang W."/>
            <person name="Zhang Y."/>
            <person name="Qiu H."/>
            <person name="Guo Y."/>
            <person name="Wan H."/>
            <person name="Zhang X."/>
            <person name="Scossa F."/>
            <person name="Alseekh S."/>
            <person name="Zhang Q."/>
            <person name="Wang P."/>
            <person name="Xu L."/>
            <person name="Schmidt M.H."/>
            <person name="Jia X."/>
            <person name="Li D."/>
            <person name="Zhu A."/>
            <person name="Guo F."/>
            <person name="Chen W."/>
            <person name="Ni D."/>
            <person name="Usadel B."/>
            <person name="Fernie A.R."/>
            <person name="Wen W."/>
        </authorList>
    </citation>
    <scope>NUCLEOTIDE SEQUENCE [LARGE SCALE GENOMIC DNA]</scope>
    <source>
        <strain evidence="3">cv. G240</strain>
    </source>
</reference>
<dbReference type="EMBL" id="JACBKZ010000002">
    <property type="protein sequence ID" value="KAF5958247.1"/>
    <property type="molecule type" value="Genomic_DNA"/>
</dbReference>
<evidence type="ECO:0000313" key="2">
    <source>
        <dbReference type="EMBL" id="KAF5958247.1"/>
    </source>
</evidence>